<dbReference type="Ensembl" id="ENSSSCT00030004716.1">
    <property type="protein sequence ID" value="ENSSSCP00030001871.1"/>
    <property type="gene ID" value="ENSSSCG00030003603.1"/>
</dbReference>
<evidence type="ECO:0000259" key="23">
    <source>
        <dbReference type="PROSITE" id="PS50023"/>
    </source>
</evidence>
<reference evidence="25" key="1">
    <citation type="submission" date="2025-08" db="UniProtKB">
        <authorList>
            <consortium name="Ensembl"/>
        </authorList>
    </citation>
    <scope>IDENTIFICATION</scope>
</reference>
<keyword evidence="10" id="KW-0967">Endosome</keyword>
<evidence type="ECO:0000256" key="10">
    <source>
        <dbReference type="ARBA" id="ARBA00022753"/>
    </source>
</evidence>
<feature type="compositionally biased region" description="Low complexity" evidence="21">
    <location>
        <begin position="550"/>
        <end position="562"/>
    </location>
</feature>
<protein>
    <recommendedName>
        <fullName evidence="19">MICAL-like protein 1</fullName>
    </recommendedName>
</protein>
<gene>
    <name evidence="25" type="primary">MICALL1</name>
</gene>
<dbReference type="GO" id="GO:0120036">
    <property type="term" value="P:plasma membrane bounded cell projection organization"/>
    <property type="evidence" value="ECO:0007669"/>
    <property type="project" value="UniProtKB-ARBA"/>
</dbReference>
<evidence type="ECO:0000259" key="22">
    <source>
        <dbReference type="PROSITE" id="PS50021"/>
    </source>
</evidence>
<dbReference type="SUPFAM" id="SSF57716">
    <property type="entry name" value="Glucocorticoid receptor-like (DNA-binding domain)"/>
    <property type="match status" value="2"/>
</dbReference>
<dbReference type="CDD" id="cd21252">
    <property type="entry name" value="CH_MICALL1"/>
    <property type="match status" value="1"/>
</dbReference>
<dbReference type="AlphaFoldDB" id="A0A8D0V7X3"/>
<evidence type="ECO:0000256" key="6">
    <source>
        <dbReference type="ARBA" id="ARBA00022490"/>
    </source>
</evidence>
<keyword evidence="11 20" id="KW-0862">Zinc</keyword>
<keyword evidence="12" id="KW-0653">Protein transport</keyword>
<evidence type="ECO:0000256" key="12">
    <source>
        <dbReference type="ARBA" id="ARBA00022927"/>
    </source>
</evidence>
<evidence type="ECO:0000256" key="1">
    <source>
        <dbReference type="ARBA" id="ARBA00004114"/>
    </source>
</evidence>
<accession>A0A8D0V7X3</accession>
<sequence length="865" mass="93240">MAGPRGALLAWCRRQCEGYRGVDIRDLSSSFRDGLAFCAILHRHRPDLLDFDSLSKDNVFENNRLAFEVAEKELGIPALLDPSDMVSMRVPDCLSIMTYVSQYYNHFASPGQAGVSPPRKGLAPSSPASEAAASVEPGDRAQDEERSSGSLAEQGAHRAPSSICAACQQHVHLVQRYLADGKLYHRHCFRCHRCSSTLLPGSYQDGPEEGTFVCAEHCARLGPGGRSGARPGPPPQPKQQQLAGEAKDVEAVGPSPNAAAGAAEAEADMPKASPEARPQIPTKPRVPGKPQELASPPASRPTPAPRRASESTAPTPPTPRPRSSLQHENLAEPGGSSVLVNGKLHEPPVPKPRGTPKLSERTPPPRKDPPWITLVQAEPKKKPAPLPPSSSPGPPPPPQPQGQDSRQVENGGVAEVAPRGLEVATLESKPYNPFEDEEEEPPAATGSALAHPESTAKSLHPWYGITPTSSPKTKKRPAPRAPSASPLALHASRLSHSEPPSATPSPALSVESLASESSSQPPSTELLEPPVVPKSCSEPAVHAPGTPGTSASLSANSSLSSSGELAQPSVDQTPQASPGLAPSARGSPGPPPAKPCSGAAPTPLLLVEDKSPAPSPGTSSPQLQVKSSCKENPFNRKPSPTASPTIKKATKGSKPARPPAPGHGFPLIKRKVQADQYIPEEDIHGEVDTIERQLDALEHPSLPGEEPPWPLWGWGLPGREDDMLVDWFRLIHEKHLLVRRESELIYVFKQQNLEQRQADVEYELRCLLNKPEKDWTEEDRGREKVLMQELVTLIEQRNAIVNCLDEDRQREEEEDKMLEAMIKRKEFQKEAESEGKKKGKFKTMKVLKLLGNKRDPKSKASVDKS</sequence>
<feature type="domain" description="LIM zinc-binding" evidence="23">
    <location>
        <begin position="162"/>
        <end position="224"/>
    </location>
</feature>
<evidence type="ECO:0000256" key="16">
    <source>
        <dbReference type="ARBA" id="ARBA00023212"/>
    </source>
</evidence>
<dbReference type="GO" id="GO:0046872">
    <property type="term" value="F:metal ion binding"/>
    <property type="evidence" value="ECO:0007669"/>
    <property type="project" value="UniProtKB-KW"/>
</dbReference>
<evidence type="ECO:0000256" key="18">
    <source>
        <dbReference type="ARBA" id="ARBA00037808"/>
    </source>
</evidence>
<feature type="compositionally biased region" description="Pro residues" evidence="21">
    <location>
        <begin position="384"/>
        <end position="400"/>
    </location>
</feature>
<dbReference type="InterPro" id="IPR001781">
    <property type="entry name" value="Znf_LIM"/>
</dbReference>
<evidence type="ECO:0000256" key="20">
    <source>
        <dbReference type="PROSITE-ProRule" id="PRU00125"/>
    </source>
</evidence>
<dbReference type="InterPro" id="IPR001715">
    <property type="entry name" value="CH_dom"/>
</dbReference>
<dbReference type="SMART" id="SM01203">
    <property type="entry name" value="DUF3585"/>
    <property type="match status" value="1"/>
</dbReference>
<keyword evidence="7" id="KW-0597">Phosphoprotein</keyword>
<evidence type="ECO:0000256" key="13">
    <source>
        <dbReference type="ARBA" id="ARBA00023038"/>
    </source>
</evidence>
<organism evidence="25 26">
    <name type="scientific">Sus scrofa</name>
    <name type="common">Pig</name>
    <dbReference type="NCBI Taxonomy" id="9823"/>
    <lineage>
        <taxon>Eukaryota</taxon>
        <taxon>Metazoa</taxon>
        <taxon>Chordata</taxon>
        <taxon>Craniata</taxon>
        <taxon>Vertebrata</taxon>
        <taxon>Euteleostomi</taxon>
        <taxon>Mammalia</taxon>
        <taxon>Eutheria</taxon>
        <taxon>Laurasiatheria</taxon>
        <taxon>Artiodactyla</taxon>
        <taxon>Suina</taxon>
        <taxon>Suidae</taxon>
        <taxon>Sus</taxon>
    </lineage>
</organism>
<dbReference type="PROSITE" id="PS00478">
    <property type="entry name" value="LIM_DOMAIN_1"/>
    <property type="match status" value="1"/>
</dbReference>
<feature type="region of interest" description="Disordered" evidence="21">
    <location>
        <begin position="114"/>
        <end position="154"/>
    </location>
</feature>
<feature type="compositionally biased region" description="Basic and acidic residues" evidence="21">
    <location>
        <begin position="137"/>
        <end position="147"/>
    </location>
</feature>
<keyword evidence="8" id="KW-0254">Endocytosis</keyword>
<keyword evidence="17" id="KW-0966">Cell projection</keyword>
<feature type="compositionally biased region" description="Polar residues" evidence="21">
    <location>
        <begin position="616"/>
        <end position="627"/>
    </location>
</feature>
<feature type="compositionally biased region" description="Low complexity" evidence="21">
    <location>
        <begin position="504"/>
        <end position="529"/>
    </location>
</feature>
<evidence type="ECO:0000256" key="19">
    <source>
        <dbReference type="ARBA" id="ARBA00070671"/>
    </source>
</evidence>
<feature type="domain" description="BMERB" evidence="24">
    <location>
        <begin position="670"/>
        <end position="820"/>
    </location>
</feature>
<dbReference type="PROSITE" id="PS51848">
    <property type="entry name" value="BMERB"/>
    <property type="match status" value="1"/>
</dbReference>
<evidence type="ECO:0000256" key="5">
    <source>
        <dbReference type="ARBA" id="ARBA00022475"/>
    </source>
</evidence>
<evidence type="ECO:0000259" key="24">
    <source>
        <dbReference type="PROSITE" id="PS51848"/>
    </source>
</evidence>
<dbReference type="FunFam" id="1.10.418.10:FF:000055">
    <property type="entry name" value="MICAL-like protein 2"/>
    <property type="match status" value="1"/>
</dbReference>
<dbReference type="SMART" id="SM00132">
    <property type="entry name" value="LIM"/>
    <property type="match status" value="1"/>
</dbReference>
<dbReference type="SUPFAM" id="SSF47576">
    <property type="entry name" value="Calponin-homology domain, CH-domain"/>
    <property type="match status" value="1"/>
</dbReference>
<evidence type="ECO:0000313" key="26">
    <source>
        <dbReference type="Proteomes" id="UP000694570"/>
    </source>
</evidence>
<dbReference type="SMART" id="SM00033">
    <property type="entry name" value="CH"/>
    <property type="match status" value="1"/>
</dbReference>
<keyword evidence="5" id="KW-1003">Cell membrane</keyword>
<feature type="region of interest" description="Disordered" evidence="21">
    <location>
        <begin position="225"/>
        <end position="667"/>
    </location>
</feature>
<feature type="compositionally biased region" description="Low complexity" evidence="21">
    <location>
        <begin position="123"/>
        <end position="136"/>
    </location>
</feature>
<evidence type="ECO:0000256" key="14">
    <source>
        <dbReference type="ARBA" id="ARBA00023054"/>
    </source>
</evidence>
<feature type="domain" description="Calponin-homology (CH)" evidence="22">
    <location>
        <begin position="2"/>
        <end position="108"/>
    </location>
</feature>
<feature type="compositionally biased region" description="Low complexity" evidence="21">
    <location>
        <begin position="481"/>
        <end position="494"/>
    </location>
</feature>
<dbReference type="GO" id="GO:0060170">
    <property type="term" value="C:ciliary membrane"/>
    <property type="evidence" value="ECO:0007669"/>
    <property type="project" value="UniProtKB-SubCell"/>
</dbReference>
<keyword evidence="13 20" id="KW-0440">LIM domain</keyword>
<dbReference type="InterPro" id="IPR036872">
    <property type="entry name" value="CH_dom_sf"/>
</dbReference>
<keyword evidence="9 20" id="KW-0479">Metal-binding</keyword>
<dbReference type="Pfam" id="PF00307">
    <property type="entry name" value="CH"/>
    <property type="match status" value="1"/>
</dbReference>
<dbReference type="Gene3D" id="2.10.110.10">
    <property type="entry name" value="Cysteine Rich Protein"/>
    <property type="match status" value="1"/>
</dbReference>
<dbReference type="Gene3D" id="1.10.418.10">
    <property type="entry name" value="Calponin-like domain"/>
    <property type="match status" value="1"/>
</dbReference>
<evidence type="ECO:0000256" key="17">
    <source>
        <dbReference type="ARBA" id="ARBA00023273"/>
    </source>
</evidence>
<dbReference type="PROSITE" id="PS50023">
    <property type="entry name" value="LIM_DOMAIN_2"/>
    <property type="match status" value="1"/>
</dbReference>
<dbReference type="GO" id="GO:0031902">
    <property type="term" value="C:late endosome membrane"/>
    <property type="evidence" value="ECO:0007669"/>
    <property type="project" value="UniProtKB-SubCell"/>
</dbReference>
<keyword evidence="14" id="KW-0175">Coiled coil</keyword>
<evidence type="ECO:0000256" key="4">
    <source>
        <dbReference type="ARBA" id="ARBA00022448"/>
    </source>
</evidence>
<feature type="compositionally biased region" description="Basic and acidic residues" evidence="21">
    <location>
        <begin position="358"/>
        <end position="369"/>
    </location>
</feature>
<dbReference type="GO" id="GO:0005814">
    <property type="term" value="C:centriole"/>
    <property type="evidence" value="ECO:0007669"/>
    <property type="project" value="UniProtKB-SubCell"/>
</dbReference>
<dbReference type="InterPro" id="IPR050540">
    <property type="entry name" value="F-actin_Monoox_Mical"/>
</dbReference>
<dbReference type="PANTHER" id="PTHR23167">
    <property type="entry name" value="CALPONIN HOMOLOGY DOMAIN-CONTAINING PROTEIN DDB_G0272472-RELATED"/>
    <property type="match status" value="1"/>
</dbReference>
<dbReference type="CDD" id="cd09444">
    <property type="entry name" value="LIM_Mical_like_1"/>
    <property type="match status" value="1"/>
</dbReference>
<dbReference type="PROSITE" id="PS50021">
    <property type="entry name" value="CH"/>
    <property type="match status" value="1"/>
</dbReference>
<keyword evidence="4" id="KW-0813">Transport</keyword>
<keyword evidence="16" id="KW-0206">Cytoskeleton</keyword>
<keyword evidence="15" id="KW-0472">Membrane</keyword>
<name>A0A8D0V7X3_PIG</name>
<comment type="subcellular location">
    <subcellularLocation>
        <location evidence="18">Cell projection</location>
        <location evidence="18">Cilium membrane</location>
        <topology evidence="18">Peripheral membrane protein</topology>
    </subcellularLocation>
    <subcellularLocation>
        <location evidence="1">Cytoplasm</location>
        <location evidence="1">Cytoskeleton</location>
        <location evidence="1">Microtubule organizing center</location>
        <location evidence="1">Centrosome</location>
        <location evidence="1">Centriole</location>
    </subcellularLocation>
    <subcellularLocation>
        <location evidence="2">Late endosome membrane</location>
    </subcellularLocation>
    <subcellularLocation>
        <location evidence="3">Recycling endosome membrane</location>
        <topology evidence="3">Peripheral membrane protein</topology>
    </subcellularLocation>
</comment>
<keyword evidence="6" id="KW-0963">Cytoplasm</keyword>
<dbReference type="Proteomes" id="UP000694570">
    <property type="component" value="Unplaced"/>
</dbReference>
<dbReference type="InterPro" id="IPR022735">
    <property type="entry name" value="bMERB_dom"/>
</dbReference>
<dbReference type="GO" id="GO:0055038">
    <property type="term" value="C:recycling endosome membrane"/>
    <property type="evidence" value="ECO:0007669"/>
    <property type="project" value="UniProtKB-SubCell"/>
</dbReference>
<evidence type="ECO:0000256" key="9">
    <source>
        <dbReference type="ARBA" id="ARBA00022723"/>
    </source>
</evidence>
<dbReference type="GO" id="GO:0006897">
    <property type="term" value="P:endocytosis"/>
    <property type="evidence" value="ECO:0007669"/>
    <property type="project" value="UniProtKB-KW"/>
</dbReference>
<evidence type="ECO:0000256" key="2">
    <source>
        <dbReference type="ARBA" id="ARBA00004414"/>
    </source>
</evidence>
<dbReference type="Pfam" id="PF00412">
    <property type="entry name" value="LIM"/>
    <property type="match status" value="1"/>
</dbReference>
<evidence type="ECO:0000313" key="25">
    <source>
        <dbReference type="Ensembl" id="ENSSSCP00030001871.1"/>
    </source>
</evidence>
<evidence type="ECO:0000256" key="21">
    <source>
        <dbReference type="SAM" id="MobiDB-lite"/>
    </source>
</evidence>
<dbReference type="FunFam" id="2.10.110.10:FF:000100">
    <property type="entry name" value="MICAL-like protein 1"/>
    <property type="match status" value="1"/>
</dbReference>
<proteinExistence type="predicted"/>
<evidence type="ECO:0000256" key="7">
    <source>
        <dbReference type="ARBA" id="ARBA00022553"/>
    </source>
</evidence>
<feature type="compositionally biased region" description="Low complexity" evidence="21">
    <location>
        <begin position="576"/>
        <end position="587"/>
    </location>
</feature>
<dbReference type="PANTHER" id="PTHR23167:SF89">
    <property type="entry name" value="MICAL-LIKE PROTEIN 1"/>
    <property type="match status" value="1"/>
</dbReference>
<evidence type="ECO:0000256" key="3">
    <source>
        <dbReference type="ARBA" id="ARBA00004654"/>
    </source>
</evidence>
<dbReference type="Pfam" id="PF12130">
    <property type="entry name" value="bMERB_dom"/>
    <property type="match status" value="1"/>
</dbReference>
<evidence type="ECO:0000256" key="11">
    <source>
        <dbReference type="ARBA" id="ARBA00022833"/>
    </source>
</evidence>
<dbReference type="GO" id="GO:0015031">
    <property type="term" value="P:protein transport"/>
    <property type="evidence" value="ECO:0007669"/>
    <property type="project" value="UniProtKB-KW"/>
</dbReference>
<evidence type="ECO:0000256" key="15">
    <source>
        <dbReference type="ARBA" id="ARBA00023136"/>
    </source>
</evidence>
<evidence type="ECO:0000256" key="8">
    <source>
        <dbReference type="ARBA" id="ARBA00022583"/>
    </source>
</evidence>